<dbReference type="EMBL" id="BLAX01000001">
    <property type="protein sequence ID" value="GET32562.1"/>
    <property type="molecule type" value="Genomic_DNA"/>
</dbReference>
<proteinExistence type="predicted"/>
<dbReference type="OrthoDB" id="637707at2"/>
<dbReference type="PROSITE" id="PS51257">
    <property type="entry name" value="PROKAR_LIPOPROTEIN"/>
    <property type="match status" value="1"/>
</dbReference>
<accession>A0A5M4AXF6</accession>
<protein>
    <recommendedName>
        <fullName evidence="3">DUF4249 domain-containing protein</fullName>
    </recommendedName>
</protein>
<comment type="caution">
    <text evidence="1">The sequence shown here is derived from an EMBL/GenBank/DDBJ whole genome shotgun (WGS) entry which is preliminary data.</text>
</comment>
<name>A0A5M4AXF6_9BACT</name>
<evidence type="ECO:0000313" key="1">
    <source>
        <dbReference type="EMBL" id="GET32562.1"/>
    </source>
</evidence>
<organism evidence="1 2">
    <name type="scientific">Prolixibacter bellariivorans</name>
    <dbReference type="NCBI Taxonomy" id="314319"/>
    <lineage>
        <taxon>Bacteria</taxon>
        <taxon>Pseudomonadati</taxon>
        <taxon>Bacteroidota</taxon>
        <taxon>Bacteroidia</taxon>
        <taxon>Marinilabiliales</taxon>
        <taxon>Prolixibacteraceae</taxon>
        <taxon>Prolixibacter</taxon>
    </lineage>
</organism>
<dbReference type="AlphaFoldDB" id="A0A5M4AXF6"/>
<dbReference type="InterPro" id="IPR025345">
    <property type="entry name" value="DUF4249"/>
</dbReference>
<dbReference type="Pfam" id="PF14054">
    <property type="entry name" value="DUF4249"/>
    <property type="match status" value="1"/>
</dbReference>
<reference evidence="1 2" key="1">
    <citation type="submission" date="2019-10" db="EMBL/GenBank/DDBJ databases">
        <title>Prolixibacter strains distinguished by the presence of nitrate reductase genes were adept at nitrate-dependent anaerobic corrosion of metallic iron and carbon steel.</title>
        <authorList>
            <person name="Iino T."/>
            <person name="Shono N."/>
            <person name="Ito K."/>
            <person name="Nakamura R."/>
            <person name="Sueoka K."/>
            <person name="Harayama S."/>
            <person name="Ohkuma M."/>
        </authorList>
    </citation>
    <scope>NUCLEOTIDE SEQUENCE [LARGE SCALE GENOMIC DNA]</scope>
    <source>
        <strain evidence="1 2">JCM 13498</strain>
    </source>
</reference>
<sequence length="265" mass="29277">MKTVKTIILTSIVAFLFSACQDVIDIDLDSIEPKIVVDGALTDISDSVQIKITKSTDYFKPGNYPAVSGATVTLSDDIGNTRQLAEIKPVIYAGDWRSIEGTEYTLEVEAEGESYVGTVKMPYKVSIDSLSFEPTPEYMEFTGGYLVNCHLHDPAGVENFYRLKVSKPNGSTEKIMYVFDDAFVDGNEISTQWDNEQFFENDTVVVELQTLAESTYDYYRTLSSLFEDGMIGTANPSNPVTNLSNGALGYFGAYTVSRDTIVILP</sequence>
<dbReference type="RefSeq" id="WP_025865088.1">
    <property type="nucleotide sequence ID" value="NZ_BLAX01000001.1"/>
</dbReference>
<dbReference type="Proteomes" id="UP000391834">
    <property type="component" value="Unassembled WGS sequence"/>
</dbReference>
<evidence type="ECO:0000313" key="2">
    <source>
        <dbReference type="Proteomes" id="UP000391834"/>
    </source>
</evidence>
<evidence type="ECO:0008006" key="3">
    <source>
        <dbReference type="Google" id="ProtNLM"/>
    </source>
</evidence>
<gene>
    <name evidence="1" type="ORF">PbJCM13498_14250</name>
</gene>
<keyword evidence="2" id="KW-1185">Reference proteome</keyword>